<comment type="similarity">
    <text evidence="13">Belongs to the tRNA nucleotidyltransferase/poly(A) polymerase family. Bacterial CCA-adding enzyme type 1 subfamily.</text>
</comment>
<comment type="miscellaneous">
    <text evidence="13">A single active site specifically recognizes both ATP and CTP and is responsible for their addition.</text>
</comment>
<evidence type="ECO:0000256" key="3">
    <source>
        <dbReference type="ARBA" id="ARBA00022694"/>
    </source>
</evidence>
<dbReference type="Pfam" id="PF01966">
    <property type="entry name" value="HD"/>
    <property type="match status" value="1"/>
</dbReference>
<dbReference type="AlphaFoldDB" id="A0AAW8NQI5"/>
<dbReference type="Gene3D" id="1.10.3090.10">
    <property type="entry name" value="cca-adding enzyme, domain 2"/>
    <property type="match status" value="1"/>
</dbReference>
<evidence type="ECO:0000256" key="11">
    <source>
        <dbReference type="ARBA" id="ARBA00022884"/>
    </source>
</evidence>
<comment type="caution">
    <text evidence="15">The sequence shown here is derived from an EMBL/GenBank/DDBJ whole genome shotgun (WGS) entry which is preliminary data.</text>
</comment>
<evidence type="ECO:0000313" key="18">
    <source>
        <dbReference type="Proteomes" id="UP001271263"/>
    </source>
</evidence>
<feature type="binding site" evidence="13">
    <location>
        <position position="91"/>
    </location>
    <ligand>
        <name>CTP</name>
        <dbReference type="ChEBI" id="CHEBI:37563"/>
    </ligand>
</feature>
<feature type="binding site" evidence="13">
    <location>
        <position position="11"/>
    </location>
    <ligand>
        <name>CTP</name>
        <dbReference type="ChEBI" id="CHEBI:37563"/>
    </ligand>
</feature>
<keyword evidence="6 13" id="KW-0547">Nucleotide-binding</keyword>
<evidence type="ECO:0000256" key="10">
    <source>
        <dbReference type="ARBA" id="ARBA00022842"/>
    </source>
</evidence>
<gene>
    <name evidence="13" type="primary">cca</name>
    <name evidence="15" type="ORF">OS133_14565</name>
    <name evidence="16" type="ORF">OS134_02425</name>
</gene>
<protein>
    <recommendedName>
        <fullName evidence="13">Multifunctional CCA protein</fullName>
    </recommendedName>
    <domain>
        <recommendedName>
            <fullName evidence="13">CCA-adding enzyme</fullName>
            <ecNumber evidence="13">2.7.7.72</ecNumber>
        </recommendedName>
        <alternativeName>
            <fullName evidence="13">CCA tRNA nucleotidyltransferase</fullName>
        </alternativeName>
        <alternativeName>
            <fullName evidence="13">tRNA CCA-pyrophosphorylase</fullName>
        </alternativeName>
        <alternativeName>
            <fullName evidence="13">tRNA adenylyl-/cytidylyl-transferase</fullName>
        </alternativeName>
        <alternativeName>
            <fullName evidence="13">tRNA nucleotidyltransferase</fullName>
        </alternativeName>
        <alternativeName>
            <fullName evidence="13">tRNA-NT</fullName>
        </alternativeName>
    </domain>
    <domain>
        <recommendedName>
            <fullName evidence="13">2'-nucleotidase</fullName>
            <ecNumber evidence="13">3.1.3.-</ecNumber>
        </recommendedName>
    </domain>
    <domain>
        <recommendedName>
            <fullName evidence="13">2',3'-cyclic phosphodiesterase</fullName>
            <ecNumber evidence="13">3.1.4.-</ecNumber>
        </recommendedName>
    </domain>
    <domain>
        <recommendedName>
            <fullName evidence="13">Phosphatase</fullName>
        </recommendedName>
    </domain>
</protein>
<dbReference type="Proteomes" id="UP001271263">
    <property type="component" value="Unassembled WGS sequence"/>
</dbReference>
<comment type="catalytic activity">
    <reaction evidence="13">
        <text>a tRNA precursor + 2 CTP + ATP = a tRNA with a 3' CCA end + 3 diphosphate</text>
        <dbReference type="Rhea" id="RHEA:14433"/>
        <dbReference type="Rhea" id="RHEA-COMP:10465"/>
        <dbReference type="Rhea" id="RHEA-COMP:10468"/>
        <dbReference type="ChEBI" id="CHEBI:30616"/>
        <dbReference type="ChEBI" id="CHEBI:33019"/>
        <dbReference type="ChEBI" id="CHEBI:37563"/>
        <dbReference type="ChEBI" id="CHEBI:74896"/>
        <dbReference type="ChEBI" id="CHEBI:83071"/>
        <dbReference type="EC" id="2.7.7.72"/>
    </reaction>
</comment>
<feature type="binding site" evidence="13">
    <location>
        <position position="8"/>
    </location>
    <ligand>
        <name>CTP</name>
        <dbReference type="ChEBI" id="CHEBI:37563"/>
    </ligand>
</feature>
<keyword evidence="9 13" id="KW-0067">ATP-binding</keyword>
<dbReference type="GO" id="GO:0005524">
    <property type="term" value="F:ATP binding"/>
    <property type="evidence" value="ECO:0007669"/>
    <property type="project" value="UniProtKB-UniRule"/>
</dbReference>
<dbReference type="Proteomes" id="UP001259340">
    <property type="component" value="Unassembled WGS sequence"/>
</dbReference>
<evidence type="ECO:0000256" key="12">
    <source>
        <dbReference type="ARBA" id="ARBA00023268"/>
    </source>
</evidence>
<dbReference type="HAMAP" id="MF_01261">
    <property type="entry name" value="CCA_bact_type1"/>
    <property type="match status" value="1"/>
</dbReference>
<reference evidence="16 18" key="1">
    <citation type="journal article" date="2022" name="bioRxiv">
        <title>Prophages regulate Shewanella fidelis 3313 motility and biofilm formation: implications for gut colonization dynamics in Ciona robusta.</title>
        <authorList>
            <person name="Natarajan O."/>
            <person name="Gibboney S.L."/>
            <person name="Young M.N."/>
            <person name="Lim S.J."/>
            <person name="Pluta N."/>
            <person name="Atkinson C.G."/>
            <person name="Leigh B.A."/>
            <person name="Liberti A."/>
            <person name="Kees E.D."/>
            <person name="Breitbart M."/>
            <person name="Gralnick J.A."/>
            <person name="Dishaw L.J."/>
        </authorList>
    </citation>
    <scope>NUCLEOTIDE SEQUENCE [LARGE SCALE GENOMIC DNA]</scope>
    <source>
        <strain evidence="16 18">JG4066</strain>
    </source>
</reference>
<dbReference type="InterPro" id="IPR012006">
    <property type="entry name" value="CCA_bact"/>
</dbReference>
<dbReference type="GO" id="GO:0042245">
    <property type="term" value="P:RNA repair"/>
    <property type="evidence" value="ECO:0007669"/>
    <property type="project" value="UniProtKB-KW"/>
</dbReference>
<keyword evidence="4 13" id="KW-0548">Nucleotidyltransferase</keyword>
<proteinExistence type="inferred from homology"/>
<dbReference type="EMBL" id="JAPMLD010000001">
    <property type="protein sequence ID" value="MDW4822923.1"/>
    <property type="molecule type" value="Genomic_DNA"/>
</dbReference>
<evidence type="ECO:0000256" key="9">
    <source>
        <dbReference type="ARBA" id="ARBA00022840"/>
    </source>
</evidence>
<accession>A0AAW8NQI5</accession>
<dbReference type="GO" id="GO:0016791">
    <property type="term" value="F:phosphatase activity"/>
    <property type="evidence" value="ECO:0007669"/>
    <property type="project" value="UniProtKB-UniRule"/>
</dbReference>
<evidence type="ECO:0000256" key="4">
    <source>
        <dbReference type="ARBA" id="ARBA00022695"/>
    </source>
</evidence>
<dbReference type="Pfam" id="PF01743">
    <property type="entry name" value="PolyA_pol"/>
    <property type="match status" value="1"/>
</dbReference>
<dbReference type="SUPFAM" id="SSF81301">
    <property type="entry name" value="Nucleotidyltransferase"/>
    <property type="match status" value="1"/>
</dbReference>
<dbReference type="CDD" id="cd05398">
    <property type="entry name" value="NT_ClassII-CCAase"/>
    <property type="match status" value="1"/>
</dbReference>
<keyword evidence="10 13" id="KW-0460">Magnesium</keyword>
<evidence type="ECO:0000256" key="5">
    <source>
        <dbReference type="ARBA" id="ARBA00022723"/>
    </source>
</evidence>
<comment type="cofactor">
    <cofactor evidence="13">
        <name>Ni(2+)</name>
        <dbReference type="ChEBI" id="CHEBI:49786"/>
    </cofactor>
    <text evidence="13">Nickel for phosphatase activity.</text>
</comment>
<dbReference type="InterPro" id="IPR002646">
    <property type="entry name" value="PolA_pol_head_dom"/>
</dbReference>
<dbReference type="Gene3D" id="3.30.460.10">
    <property type="entry name" value="Beta Polymerase, domain 2"/>
    <property type="match status" value="1"/>
</dbReference>
<dbReference type="Pfam" id="PF12627">
    <property type="entry name" value="PolyA_pol_RNAbd"/>
    <property type="match status" value="1"/>
</dbReference>
<evidence type="ECO:0000313" key="15">
    <source>
        <dbReference type="EMBL" id="MDR8524841.1"/>
    </source>
</evidence>
<dbReference type="SMART" id="SM00471">
    <property type="entry name" value="HDc"/>
    <property type="match status" value="1"/>
</dbReference>
<feature type="binding site" evidence="13">
    <location>
        <position position="91"/>
    </location>
    <ligand>
        <name>ATP</name>
        <dbReference type="ChEBI" id="CHEBI:30616"/>
    </ligand>
</feature>
<dbReference type="PANTHER" id="PTHR47545">
    <property type="entry name" value="MULTIFUNCTIONAL CCA PROTEIN"/>
    <property type="match status" value="1"/>
</dbReference>
<dbReference type="EC" id="3.1.4.-" evidence="13"/>
<dbReference type="GO" id="GO:0004112">
    <property type="term" value="F:cyclic-nucleotide phosphodiesterase activity"/>
    <property type="evidence" value="ECO:0007669"/>
    <property type="project" value="UniProtKB-UniRule"/>
</dbReference>
<evidence type="ECO:0000256" key="6">
    <source>
        <dbReference type="ARBA" id="ARBA00022741"/>
    </source>
</evidence>
<dbReference type="GO" id="GO:0001680">
    <property type="term" value="P:tRNA 3'-terminal CCA addition"/>
    <property type="evidence" value="ECO:0007669"/>
    <property type="project" value="UniProtKB-UniRule"/>
</dbReference>
<keyword evidence="8 13" id="KW-0378">Hydrolase</keyword>
<dbReference type="CDD" id="cd00077">
    <property type="entry name" value="HDc"/>
    <property type="match status" value="1"/>
</dbReference>
<keyword evidence="12 13" id="KW-0511">Multifunctional enzyme</keyword>
<dbReference type="InterPro" id="IPR003607">
    <property type="entry name" value="HD/PDEase_dom"/>
</dbReference>
<feature type="binding site" evidence="13">
    <location>
        <position position="137"/>
    </location>
    <ligand>
        <name>ATP</name>
        <dbReference type="ChEBI" id="CHEBI:30616"/>
    </ligand>
</feature>
<feature type="binding site" evidence="13">
    <location>
        <position position="140"/>
    </location>
    <ligand>
        <name>ATP</name>
        <dbReference type="ChEBI" id="CHEBI:30616"/>
    </ligand>
</feature>
<dbReference type="EMBL" id="JAPMLE010000001">
    <property type="protein sequence ID" value="MDR8524841.1"/>
    <property type="molecule type" value="Genomic_DNA"/>
</dbReference>
<comment type="domain">
    <text evidence="13">Comprises two domains: an N-terminal domain containing the nucleotidyltransferase activity and a C-terminal HD domain associated with both phosphodiesterase and phosphatase activities.</text>
</comment>
<comment type="subunit">
    <text evidence="13">Monomer. Can also form homodimers and oligomers.</text>
</comment>
<feature type="domain" description="HD" evidence="14">
    <location>
        <begin position="228"/>
        <end position="329"/>
    </location>
</feature>
<evidence type="ECO:0000256" key="8">
    <source>
        <dbReference type="ARBA" id="ARBA00022801"/>
    </source>
</evidence>
<keyword evidence="11 13" id="KW-0694">RNA-binding</keyword>
<dbReference type="NCBIfam" id="NF008137">
    <property type="entry name" value="PRK10885.1"/>
    <property type="match status" value="1"/>
</dbReference>
<comment type="function">
    <text evidence="13">Catalyzes the addition and repair of the essential 3'-terminal CCA sequence in tRNAs without using a nucleic acid template. Adds these three nucleotides in the order of C, C, and A to the tRNA nucleotide-73, using CTP and ATP as substrates and producing inorganic pyrophosphate. tRNA 3'-terminal CCA addition is required both for tRNA processing and repair. Also involved in tRNA surveillance by mediating tandem CCA addition to generate a CCACCA at the 3' terminus of unstable tRNAs. While stable tRNAs receive only 3'-terminal CCA, unstable tRNAs are marked with CCACCA and rapidly degraded.</text>
</comment>
<feature type="binding site" evidence="13">
    <location>
        <position position="137"/>
    </location>
    <ligand>
        <name>CTP</name>
        <dbReference type="ChEBI" id="CHEBI:37563"/>
    </ligand>
</feature>
<evidence type="ECO:0000259" key="14">
    <source>
        <dbReference type="PROSITE" id="PS51831"/>
    </source>
</evidence>
<sequence>MKIYLVGGAVRDKLLNLDVKDHDYMVVGATPEKMLAEGFTQVGKDFPVFLHPKTQQEYALARTERKTAAGYGGFSVDAAPHVTLEQDLLRRDLTVNAIAQDEQGKLYDPYNGISDIENRILRHVSDAFIEDPLRVLRVARFAARFHTLGFTIATETLELMSKLSQSGELEALTPERVYIELNKALSSASPQVFFEILRQCGALKVLFPEIDALFGVPQPEKWHPEIDTGIHTLMVLQQAAKLSQDNAVRFAALVHDLGKALSPKAHLPKHHGHGQKGLPLIKALCTRYRVPNEYRDLALLVSDQHQNIHNVWQLRADTIVSLFDKADFWRKPQRLEQLLLACEADSKGRLGLELQPYPQAGYLKNCFKAASDIAVQSIIEKGFKGAEIRAQLSVERVAAVQKIKDVQSDKPE</sequence>
<dbReference type="SUPFAM" id="SSF81891">
    <property type="entry name" value="Poly A polymerase C-terminal region-like"/>
    <property type="match status" value="1"/>
</dbReference>
<dbReference type="InterPro" id="IPR050124">
    <property type="entry name" value="tRNA_CCA-adding_enzyme"/>
</dbReference>
<keyword evidence="3 13" id="KW-0819">tRNA processing</keyword>
<dbReference type="InterPro" id="IPR032828">
    <property type="entry name" value="PolyA_RNA-bd"/>
</dbReference>
<dbReference type="HAMAP" id="MF_01262">
    <property type="entry name" value="CCA_bact_type2"/>
    <property type="match status" value="1"/>
</dbReference>
<dbReference type="PIRSF" id="PIRSF000813">
    <property type="entry name" value="CCA_bact"/>
    <property type="match status" value="1"/>
</dbReference>
<feature type="binding site" evidence="13">
    <location>
        <position position="140"/>
    </location>
    <ligand>
        <name>CTP</name>
        <dbReference type="ChEBI" id="CHEBI:37563"/>
    </ligand>
</feature>
<feature type="binding site" evidence="13">
    <location>
        <position position="23"/>
    </location>
    <ligand>
        <name>Mg(2+)</name>
        <dbReference type="ChEBI" id="CHEBI:18420"/>
    </ligand>
</feature>
<evidence type="ECO:0000256" key="1">
    <source>
        <dbReference type="ARBA" id="ARBA00022596"/>
    </source>
</evidence>
<keyword evidence="2 13" id="KW-0808">Transferase</keyword>
<evidence type="ECO:0000313" key="17">
    <source>
        <dbReference type="Proteomes" id="UP001259340"/>
    </source>
</evidence>
<dbReference type="GO" id="GO:0000287">
    <property type="term" value="F:magnesium ion binding"/>
    <property type="evidence" value="ECO:0007669"/>
    <property type="project" value="UniProtKB-UniRule"/>
</dbReference>
<evidence type="ECO:0000313" key="16">
    <source>
        <dbReference type="EMBL" id="MDW4822923.1"/>
    </source>
</evidence>
<dbReference type="PANTHER" id="PTHR47545:SF1">
    <property type="entry name" value="MULTIFUNCTIONAL CCA PROTEIN"/>
    <property type="match status" value="1"/>
</dbReference>
<keyword evidence="5 13" id="KW-0479">Metal-binding</keyword>
<keyword evidence="18" id="KW-1185">Reference proteome</keyword>
<dbReference type="EC" id="2.7.7.72" evidence="13"/>
<name>A0AAW8NQI5_9GAMM</name>
<organism evidence="15 17">
    <name type="scientific">Shewanella fidelis</name>
    <dbReference type="NCBI Taxonomy" id="173509"/>
    <lineage>
        <taxon>Bacteria</taxon>
        <taxon>Pseudomonadati</taxon>
        <taxon>Pseudomonadota</taxon>
        <taxon>Gammaproteobacteria</taxon>
        <taxon>Alteromonadales</taxon>
        <taxon>Shewanellaceae</taxon>
        <taxon>Shewanella</taxon>
    </lineage>
</organism>
<dbReference type="GO" id="GO:0000049">
    <property type="term" value="F:tRNA binding"/>
    <property type="evidence" value="ECO:0007669"/>
    <property type="project" value="UniProtKB-UniRule"/>
</dbReference>
<feature type="binding site" evidence="13">
    <location>
        <position position="11"/>
    </location>
    <ligand>
        <name>ATP</name>
        <dbReference type="ChEBI" id="CHEBI:30616"/>
    </ligand>
</feature>
<dbReference type="InterPro" id="IPR043519">
    <property type="entry name" value="NT_sf"/>
</dbReference>
<feature type="binding site" evidence="13">
    <location>
        <position position="8"/>
    </location>
    <ligand>
        <name>ATP</name>
        <dbReference type="ChEBI" id="CHEBI:30616"/>
    </ligand>
</feature>
<dbReference type="PROSITE" id="PS51831">
    <property type="entry name" value="HD"/>
    <property type="match status" value="1"/>
</dbReference>
<evidence type="ECO:0000256" key="2">
    <source>
        <dbReference type="ARBA" id="ARBA00022679"/>
    </source>
</evidence>
<dbReference type="FunFam" id="1.10.3090.10:FF:000001">
    <property type="entry name" value="Multifunctional CCA protein"/>
    <property type="match status" value="1"/>
</dbReference>
<dbReference type="EC" id="3.1.3.-" evidence="13"/>
<evidence type="ECO:0000256" key="13">
    <source>
        <dbReference type="HAMAP-Rule" id="MF_01261"/>
    </source>
</evidence>
<dbReference type="RefSeq" id="WP_310655246.1">
    <property type="nucleotide sequence ID" value="NZ_JAPMLA010000002.1"/>
</dbReference>
<keyword evidence="7 13" id="KW-0692">RNA repair</keyword>
<dbReference type="GO" id="GO:0004810">
    <property type="term" value="F:CCA tRNA nucleotidyltransferase activity"/>
    <property type="evidence" value="ECO:0007669"/>
    <property type="project" value="UniProtKB-UniRule"/>
</dbReference>
<evidence type="ECO:0000256" key="7">
    <source>
        <dbReference type="ARBA" id="ARBA00022800"/>
    </source>
</evidence>
<keyword evidence="1 13" id="KW-0533">Nickel</keyword>
<comment type="catalytic activity">
    <reaction evidence="13">
        <text>a tRNA with a 3' CCA end + 2 CTP + ATP = a tRNA with a 3' CCACCA end + 3 diphosphate</text>
        <dbReference type="Rhea" id="RHEA:76235"/>
        <dbReference type="Rhea" id="RHEA-COMP:10468"/>
        <dbReference type="Rhea" id="RHEA-COMP:18655"/>
        <dbReference type="ChEBI" id="CHEBI:30616"/>
        <dbReference type="ChEBI" id="CHEBI:33019"/>
        <dbReference type="ChEBI" id="CHEBI:37563"/>
        <dbReference type="ChEBI" id="CHEBI:83071"/>
        <dbReference type="ChEBI" id="CHEBI:195187"/>
    </reaction>
</comment>
<comment type="cofactor">
    <cofactor evidence="13">
        <name>Mg(2+)</name>
        <dbReference type="ChEBI" id="CHEBI:18420"/>
    </cofactor>
    <text evidence="13">Magnesium is required for nucleotidyltransferase activity.</text>
</comment>
<reference evidence="15" key="2">
    <citation type="submission" date="2022-11" db="EMBL/GenBank/DDBJ databases">
        <title>Prophages regulate Shewanella fidelis motility and biofilm formation: implications for gut colonization dynamics in Ciona robusta.</title>
        <authorList>
            <person name="Natarajan O."/>
            <person name="Gibboney S.L."/>
            <person name="Young M.N."/>
            <person name="Lim S.J."/>
            <person name="Pluta N."/>
            <person name="Atkinson C.G.F."/>
            <person name="Leigh B.A."/>
            <person name="Liberti A."/>
            <person name="Kees E."/>
            <person name="Breitbart M."/>
            <person name="Gralnick J."/>
            <person name="Dishaw L.J."/>
        </authorList>
    </citation>
    <scope>NUCLEOTIDE SEQUENCE</scope>
    <source>
        <strain evidence="15">3313</strain>
    </source>
</reference>
<dbReference type="InterPro" id="IPR006674">
    <property type="entry name" value="HD_domain"/>
</dbReference>
<feature type="binding site" evidence="13">
    <location>
        <position position="21"/>
    </location>
    <ligand>
        <name>Mg(2+)</name>
        <dbReference type="ChEBI" id="CHEBI:18420"/>
    </ligand>
</feature>